<name>A0A2T6AIF3_9FLAO</name>
<comment type="caution">
    <text evidence="1">The sequence shown here is derived from an EMBL/GenBank/DDBJ whole genome shotgun (WGS) entry which is preliminary data.</text>
</comment>
<evidence type="ECO:0000313" key="2">
    <source>
        <dbReference type="Proteomes" id="UP000244174"/>
    </source>
</evidence>
<dbReference type="InterPro" id="IPR018534">
    <property type="entry name" value="Tet_reg_excision_RteC"/>
</dbReference>
<dbReference type="Pfam" id="PF09357">
    <property type="entry name" value="RteC"/>
    <property type="match status" value="1"/>
</dbReference>
<gene>
    <name evidence="1" type="ORF">C8P64_2100</name>
</gene>
<accession>A0A2T6AIF3</accession>
<dbReference type="Proteomes" id="UP000244174">
    <property type="component" value="Unassembled WGS sequence"/>
</dbReference>
<dbReference type="AlphaFoldDB" id="A0A2T6AIF3"/>
<evidence type="ECO:0000313" key="1">
    <source>
        <dbReference type="EMBL" id="PTX43571.1"/>
    </source>
</evidence>
<organism evidence="1 2">
    <name type="scientific">Christiangramia gaetbulicola</name>
    <dbReference type="NCBI Taxonomy" id="703340"/>
    <lineage>
        <taxon>Bacteria</taxon>
        <taxon>Pseudomonadati</taxon>
        <taxon>Bacteroidota</taxon>
        <taxon>Flavobacteriia</taxon>
        <taxon>Flavobacteriales</taxon>
        <taxon>Flavobacteriaceae</taxon>
        <taxon>Christiangramia</taxon>
    </lineage>
</organism>
<protein>
    <submittedName>
        <fullName evidence="1">RteC protein</fullName>
    </submittedName>
</protein>
<reference evidence="1 2" key="1">
    <citation type="submission" date="2018-04" db="EMBL/GenBank/DDBJ databases">
        <title>Genomic Encyclopedia of Archaeal and Bacterial Type Strains, Phase II (KMG-II): from individual species to whole genera.</title>
        <authorList>
            <person name="Goeker M."/>
        </authorList>
    </citation>
    <scope>NUCLEOTIDE SEQUENCE [LARGE SCALE GENOMIC DNA]</scope>
    <source>
        <strain evidence="1 2">DSM 23082</strain>
    </source>
</reference>
<dbReference type="OrthoDB" id="790983at2"/>
<dbReference type="RefSeq" id="WP_108171988.1">
    <property type="nucleotide sequence ID" value="NZ_QBKQ01000002.1"/>
</dbReference>
<sequence length="272" mass="32752">MDFLVTENQMIDEIQEIEETFLNKNNAYIEIIKYCRNILEKYRKEIYLIDFPDTLAEILFFKVQKQLPLSNLVYYSNLYSFLNNLPKGGKKFQENFIELEINRINNFFQHESEFSRYMELNHNHFDEFYFTRKYNFSLSCKTHHYYRDPNFSTSHDLVLSELNANGLYLRFLKKELESINDSNRNNINIAKKLEWTESKAALIELIYALHEQKAFNGGRVDLKDIASFFQNVYDFDNADMYRTFTELKSRKKSQTQFLDELSFNLSSRMREI</sequence>
<dbReference type="EMBL" id="QBKQ01000002">
    <property type="protein sequence ID" value="PTX43571.1"/>
    <property type="molecule type" value="Genomic_DNA"/>
</dbReference>
<proteinExistence type="predicted"/>
<keyword evidence="2" id="KW-1185">Reference proteome</keyword>